<reference evidence="3" key="2">
    <citation type="submission" date="2025-09" db="UniProtKB">
        <authorList>
            <consortium name="Ensembl"/>
        </authorList>
    </citation>
    <scope>IDENTIFICATION</scope>
</reference>
<evidence type="ECO:0000259" key="2">
    <source>
        <dbReference type="PROSITE" id="PS50024"/>
    </source>
</evidence>
<evidence type="ECO:0000313" key="4">
    <source>
        <dbReference type="Proteomes" id="UP000694388"/>
    </source>
</evidence>
<sequence length="151" mass="17151">MGRFMTTFLLFSYLWITFSAALTLLPTTQPSASSTNMIYSINFKIVNKKFDEDHHNSSSPAFMQLAQEIEHQMNTTCKQIYPSTFVTYKVKSFENGSVVTKSESTFKTGNTPTPEQISTYVFNLPKGSNETNFLNTNLRIAVDSVQIRSKY</sequence>
<feature type="chain" id="PRO_5034050731" description="SEA domain-containing protein" evidence="1">
    <location>
        <begin position="22"/>
        <end position="151"/>
    </location>
</feature>
<evidence type="ECO:0000313" key="3">
    <source>
        <dbReference type="Ensembl" id="ENSEBUP00000017626.1"/>
    </source>
</evidence>
<feature type="domain" description="SEA" evidence="2">
    <location>
        <begin position="35"/>
        <end position="151"/>
    </location>
</feature>
<dbReference type="SUPFAM" id="SSF82671">
    <property type="entry name" value="SEA domain"/>
    <property type="match status" value="1"/>
</dbReference>
<keyword evidence="4" id="KW-1185">Reference proteome</keyword>
<reference evidence="3" key="1">
    <citation type="submission" date="2025-08" db="UniProtKB">
        <authorList>
            <consortium name="Ensembl"/>
        </authorList>
    </citation>
    <scope>IDENTIFICATION</scope>
</reference>
<dbReference type="Proteomes" id="UP000694388">
    <property type="component" value="Unplaced"/>
</dbReference>
<name>A0A8C4QMP3_EPTBU</name>
<dbReference type="InterPro" id="IPR036364">
    <property type="entry name" value="SEA_dom_sf"/>
</dbReference>
<dbReference type="InterPro" id="IPR000082">
    <property type="entry name" value="SEA_dom"/>
</dbReference>
<dbReference type="Ensembl" id="ENSEBUT00000018202.1">
    <property type="protein sequence ID" value="ENSEBUP00000017626.1"/>
    <property type="gene ID" value="ENSEBUG00000011020.1"/>
</dbReference>
<dbReference type="Gene3D" id="3.30.70.960">
    <property type="entry name" value="SEA domain"/>
    <property type="match status" value="1"/>
</dbReference>
<accession>A0A8C4QMP3</accession>
<dbReference type="Pfam" id="PF01390">
    <property type="entry name" value="SEA"/>
    <property type="match status" value="1"/>
</dbReference>
<dbReference type="PROSITE" id="PS50024">
    <property type="entry name" value="SEA"/>
    <property type="match status" value="1"/>
</dbReference>
<keyword evidence="1" id="KW-0732">Signal</keyword>
<protein>
    <recommendedName>
        <fullName evidence="2">SEA domain-containing protein</fullName>
    </recommendedName>
</protein>
<feature type="signal peptide" evidence="1">
    <location>
        <begin position="1"/>
        <end position="21"/>
    </location>
</feature>
<dbReference type="AlphaFoldDB" id="A0A8C4QMP3"/>
<organism evidence="3 4">
    <name type="scientific">Eptatretus burgeri</name>
    <name type="common">Inshore hagfish</name>
    <dbReference type="NCBI Taxonomy" id="7764"/>
    <lineage>
        <taxon>Eukaryota</taxon>
        <taxon>Metazoa</taxon>
        <taxon>Chordata</taxon>
        <taxon>Craniata</taxon>
        <taxon>Vertebrata</taxon>
        <taxon>Cyclostomata</taxon>
        <taxon>Myxini</taxon>
        <taxon>Myxiniformes</taxon>
        <taxon>Myxinidae</taxon>
        <taxon>Eptatretinae</taxon>
        <taxon>Eptatretus</taxon>
    </lineage>
</organism>
<evidence type="ECO:0000256" key="1">
    <source>
        <dbReference type="SAM" id="SignalP"/>
    </source>
</evidence>
<proteinExistence type="predicted"/>